<dbReference type="InterPro" id="IPR003171">
    <property type="entry name" value="Mehydrof_redctse-like"/>
</dbReference>
<organism evidence="11 12">
    <name type="scientific">Thiovibrio frasassiensis</name>
    <dbReference type="NCBI Taxonomy" id="2984131"/>
    <lineage>
        <taxon>Bacteria</taxon>
        <taxon>Pseudomonadati</taxon>
        <taxon>Thermodesulfobacteriota</taxon>
        <taxon>Desulfobulbia</taxon>
        <taxon>Desulfobulbales</taxon>
        <taxon>Thiovibrionaceae</taxon>
        <taxon>Thiovibrio</taxon>
    </lineage>
</organism>
<dbReference type="AlphaFoldDB" id="A0A9X4RPB9"/>
<evidence type="ECO:0000259" key="10">
    <source>
        <dbReference type="Pfam" id="PF12225"/>
    </source>
</evidence>
<comment type="cofactor">
    <cofactor evidence="1 9">
        <name>FAD</name>
        <dbReference type="ChEBI" id="CHEBI:57692"/>
    </cofactor>
</comment>
<reference evidence="11" key="2">
    <citation type="submission" date="2022-10" db="EMBL/GenBank/DDBJ databases">
        <authorList>
            <person name="Aronson H.S."/>
        </authorList>
    </citation>
    <scope>NUCLEOTIDE SEQUENCE</scope>
    <source>
        <strain evidence="11">RS19-109</strain>
    </source>
</reference>
<dbReference type="InterPro" id="IPR022026">
    <property type="entry name" value="DUF5981"/>
</dbReference>
<keyword evidence="12" id="KW-1185">Reference proteome</keyword>
<protein>
    <recommendedName>
        <fullName evidence="9">Methylenetetrahydrofolate reductase</fullName>
    </recommendedName>
</protein>
<dbReference type="GO" id="GO:0071949">
    <property type="term" value="F:FAD binding"/>
    <property type="evidence" value="ECO:0007669"/>
    <property type="project" value="TreeGrafter"/>
</dbReference>
<dbReference type="Gene3D" id="3.20.20.220">
    <property type="match status" value="1"/>
</dbReference>
<sequence>MLAEKQSPFRQSLFAPEQFTITLELVPSRGGHSRAHERTLELAEKLACDPRIQAVSITENAGGQAALSPEVLGLEIQKMGLDVIVHFSSKDKNRNQMESLLFAWDRLGIRDLLVITGDYPQEGYQGFPKPVFDLGSVHVLDLISRMNRGNYGPERGRGPIRPTSFLMGVALSPFKRLESELLMQYAKLQRKAERGADYIITQVGYDARKFHEVIQYVRQHGLNLPVLGNVFIPNLTVATLMHTGKIPGCIITDALYAQIRSEAASPDKGKQARLLRGAKLLAILKGLGYAGAHLGGPGLSYADIDFLLASADSFAGNWQELVPEMHFWHQDGFYLYRDEAKTGLNSSEPAPCGEKSPGLQLNYRMAQLVHNLAFTPEAPLYPLGKKICLALEGGGLDNSLTHLEHVTKFLLFGCQNCGDCTLGDLAFVCPQSGCAKYLLNGPCGGSRDGWCEVYPGKKPCLYVRIYERLAAHGLPESMGQGFVPPRNWALNNTSSWLNFFRGLDHAAGDRSPGHGTGEKKESSSGS</sequence>
<name>A0A9X4RPB9_9BACT</name>
<dbReference type="Proteomes" id="UP001154240">
    <property type="component" value="Unassembled WGS sequence"/>
</dbReference>
<reference evidence="11" key="1">
    <citation type="journal article" date="2022" name="bioRxiv">
        <title>Thiovibrio frasassiensisgen. nov., sp. nov., an autotrophic, elemental sulfur disproportionating bacterium isolated from sulfidic karst sediment, and proposal of Thiovibrionaceae fam. nov.</title>
        <authorList>
            <person name="Aronson H."/>
            <person name="Thomas C."/>
            <person name="Bhattacharyya M."/>
            <person name="Eckstein S."/>
            <person name="Jensen S."/>
            <person name="Barco R."/>
            <person name="Macalady J."/>
            <person name="Amend J."/>
        </authorList>
    </citation>
    <scope>NUCLEOTIDE SEQUENCE</scope>
    <source>
        <strain evidence="11">RS19-109</strain>
    </source>
</reference>
<evidence type="ECO:0000256" key="2">
    <source>
        <dbReference type="ARBA" id="ARBA00004777"/>
    </source>
</evidence>
<dbReference type="Pfam" id="PF02219">
    <property type="entry name" value="MTHFR"/>
    <property type="match status" value="1"/>
</dbReference>
<dbReference type="PANTHER" id="PTHR45754:SF3">
    <property type="entry name" value="METHYLENETETRAHYDROFOLATE REDUCTASE (NADPH)"/>
    <property type="match status" value="1"/>
</dbReference>
<dbReference type="RefSeq" id="WP_307632063.1">
    <property type="nucleotide sequence ID" value="NZ_JAPHEH010000001.1"/>
</dbReference>
<evidence type="ECO:0000256" key="7">
    <source>
        <dbReference type="ARBA" id="ARBA00034478"/>
    </source>
</evidence>
<evidence type="ECO:0000256" key="8">
    <source>
        <dbReference type="ARBA" id="ARBA00048628"/>
    </source>
</evidence>
<comment type="catalytic activity">
    <reaction evidence="8">
        <text>(6S)-5-methyl-5,6,7,8-tetrahydrofolate + NAD(+) = (6R)-5,10-methylene-5,6,7,8-tetrahydrofolate + NADH + H(+)</text>
        <dbReference type="Rhea" id="RHEA:19821"/>
        <dbReference type="ChEBI" id="CHEBI:15378"/>
        <dbReference type="ChEBI" id="CHEBI:15636"/>
        <dbReference type="ChEBI" id="CHEBI:18608"/>
        <dbReference type="ChEBI" id="CHEBI:57540"/>
        <dbReference type="ChEBI" id="CHEBI:57945"/>
        <dbReference type="EC" id="1.5.1.54"/>
    </reaction>
    <physiologicalReaction direction="right-to-left" evidence="8">
        <dbReference type="Rhea" id="RHEA:19823"/>
    </physiologicalReaction>
</comment>
<evidence type="ECO:0000256" key="9">
    <source>
        <dbReference type="RuleBase" id="RU003862"/>
    </source>
</evidence>
<keyword evidence="4 9" id="KW-0285">Flavoprotein</keyword>
<accession>A0A9X4RPB9</accession>
<proteinExistence type="inferred from homology"/>
<comment type="pathway">
    <text evidence="2 9">One-carbon metabolism; tetrahydrofolate interconversion.</text>
</comment>
<evidence type="ECO:0000256" key="5">
    <source>
        <dbReference type="ARBA" id="ARBA00022827"/>
    </source>
</evidence>
<evidence type="ECO:0000256" key="1">
    <source>
        <dbReference type="ARBA" id="ARBA00001974"/>
    </source>
</evidence>
<feature type="domain" description="Methylene-tetrahydrofolate reductase C-terminal-like" evidence="10">
    <location>
        <begin position="396"/>
        <end position="488"/>
    </location>
</feature>
<dbReference type="GO" id="GO:0005829">
    <property type="term" value="C:cytosol"/>
    <property type="evidence" value="ECO:0007669"/>
    <property type="project" value="TreeGrafter"/>
</dbReference>
<comment type="pathway">
    <text evidence="7">Amino-acid biosynthesis; L-methionine biosynthesis via de novo pathway.</text>
</comment>
<keyword evidence="5 9" id="KW-0274">FAD</keyword>
<dbReference type="Pfam" id="PF12225">
    <property type="entry name" value="DUF5981"/>
    <property type="match status" value="1"/>
</dbReference>
<dbReference type="PANTHER" id="PTHR45754">
    <property type="entry name" value="METHYLENETETRAHYDROFOLATE REDUCTASE"/>
    <property type="match status" value="1"/>
</dbReference>
<evidence type="ECO:0000313" key="12">
    <source>
        <dbReference type="Proteomes" id="UP001154240"/>
    </source>
</evidence>
<keyword evidence="6 9" id="KW-0560">Oxidoreductase</keyword>
<dbReference type="GO" id="GO:0009086">
    <property type="term" value="P:methionine biosynthetic process"/>
    <property type="evidence" value="ECO:0007669"/>
    <property type="project" value="TreeGrafter"/>
</dbReference>
<dbReference type="SUPFAM" id="SSF51730">
    <property type="entry name" value="FAD-linked oxidoreductase"/>
    <property type="match status" value="1"/>
</dbReference>
<gene>
    <name evidence="11" type="ORF">OLX77_02790</name>
</gene>
<dbReference type="InterPro" id="IPR029041">
    <property type="entry name" value="FAD-linked_oxidoreductase-like"/>
</dbReference>
<comment type="similarity">
    <text evidence="3 9">Belongs to the methylenetetrahydrofolate reductase family.</text>
</comment>
<dbReference type="EMBL" id="JAPHEH010000001">
    <property type="protein sequence ID" value="MDG4475087.1"/>
    <property type="molecule type" value="Genomic_DNA"/>
</dbReference>
<comment type="caution">
    <text evidence="11">The sequence shown here is derived from an EMBL/GenBank/DDBJ whole genome shotgun (WGS) entry which is preliminary data.</text>
</comment>
<dbReference type="GO" id="GO:0106312">
    <property type="term" value="F:methylenetetrahydrofolate reductase (NADH) activity"/>
    <property type="evidence" value="ECO:0007669"/>
    <property type="project" value="UniProtKB-EC"/>
</dbReference>
<evidence type="ECO:0000256" key="4">
    <source>
        <dbReference type="ARBA" id="ARBA00022630"/>
    </source>
</evidence>
<evidence type="ECO:0000256" key="6">
    <source>
        <dbReference type="ARBA" id="ARBA00023002"/>
    </source>
</evidence>
<dbReference type="GO" id="GO:0035999">
    <property type="term" value="P:tetrahydrofolate interconversion"/>
    <property type="evidence" value="ECO:0007669"/>
    <property type="project" value="TreeGrafter"/>
</dbReference>
<evidence type="ECO:0000256" key="3">
    <source>
        <dbReference type="ARBA" id="ARBA00006743"/>
    </source>
</evidence>
<evidence type="ECO:0000313" key="11">
    <source>
        <dbReference type="EMBL" id="MDG4475087.1"/>
    </source>
</evidence>